<dbReference type="PANTHER" id="PTHR30576">
    <property type="entry name" value="COLANIC BIOSYNTHESIS UDP-GLUCOSE LIPID CARRIER TRANSFERASE"/>
    <property type="match status" value="1"/>
</dbReference>
<organism evidence="4 5">
    <name type="scientific">Candidatus Kaiserbacteria bacterium RIFCSPLOWO2_01_FULL_54_24</name>
    <dbReference type="NCBI Taxonomy" id="1798515"/>
    <lineage>
        <taxon>Bacteria</taxon>
        <taxon>Candidatus Kaiseribacteriota</taxon>
    </lineage>
</organism>
<dbReference type="Proteomes" id="UP000177215">
    <property type="component" value="Unassembled WGS sequence"/>
</dbReference>
<gene>
    <name evidence="4" type="ORF">A3B35_03685</name>
</gene>
<feature type="transmembrane region" description="Helical" evidence="2">
    <location>
        <begin position="86"/>
        <end position="104"/>
    </location>
</feature>
<dbReference type="STRING" id="1798515.A3B35_03685"/>
<keyword evidence="2" id="KW-1133">Transmembrane helix</keyword>
<evidence type="ECO:0000313" key="5">
    <source>
        <dbReference type="Proteomes" id="UP000177215"/>
    </source>
</evidence>
<dbReference type="GO" id="GO:0016780">
    <property type="term" value="F:phosphotransferase activity, for other substituted phosphate groups"/>
    <property type="evidence" value="ECO:0007669"/>
    <property type="project" value="TreeGrafter"/>
</dbReference>
<evidence type="ECO:0000313" key="4">
    <source>
        <dbReference type="EMBL" id="OGG77710.1"/>
    </source>
</evidence>
<dbReference type="EMBL" id="MFMC01000010">
    <property type="protein sequence ID" value="OGG77710.1"/>
    <property type="molecule type" value="Genomic_DNA"/>
</dbReference>
<feature type="transmembrane region" description="Helical" evidence="2">
    <location>
        <begin position="218"/>
        <end position="241"/>
    </location>
</feature>
<keyword evidence="2" id="KW-0812">Transmembrane</keyword>
<comment type="similarity">
    <text evidence="1">Belongs to the bacterial sugar transferase family.</text>
</comment>
<dbReference type="PANTHER" id="PTHR30576:SF0">
    <property type="entry name" value="UNDECAPRENYL-PHOSPHATE N-ACETYLGALACTOSAMINYL 1-PHOSPHATE TRANSFERASE-RELATED"/>
    <property type="match status" value="1"/>
</dbReference>
<feature type="transmembrane region" description="Helical" evidence="2">
    <location>
        <begin position="39"/>
        <end position="65"/>
    </location>
</feature>
<dbReference type="InterPro" id="IPR003362">
    <property type="entry name" value="Bact_transf"/>
</dbReference>
<reference evidence="4 5" key="1">
    <citation type="journal article" date="2016" name="Nat. Commun.">
        <title>Thousands of microbial genomes shed light on interconnected biogeochemical processes in an aquifer system.</title>
        <authorList>
            <person name="Anantharaman K."/>
            <person name="Brown C.T."/>
            <person name="Hug L.A."/>
            <person name="Sharon I."/>
            <person name="Castelle C.J."/>
            <person name="Probst A.J."/>
            <person name="Thomas B.C."/>
            <person name="Singh A."/>
            <person name="Wilkins M.J."/>
            <person name="Karaoz U."/>
            <person name="Brodie E.L."/>
            <person name="Williams K.H."/>
            <person name="Hubbard S.S."/>
            <person name="Banfield J.F."/>
        </authorList>
    </citation>
    <scope>NUCLEOTIDE SEQUENCE [LARGE SCALE GENOMIC DNA]</scope>
</reference>
<evidence type="ECO:0000256" key="2">
    <source>
        <dbReference type="SAM" id="Phobius"/>
    </source>
</evidence>
<name>A0A1F6EVR0_9BACT</name>
<keyword evidence="2" id="KW-0472">Membrane</keyword>
<protein>
    <recommendedName>
        <fullName evidence="3">Bacterial sugar transferase domain-containing protein</fullName>
    </recommendedName>
</protein>
<dbReference type="Pfam" id="PF02397">
    <property type="entry name" value="Bac_transf"/>
    <property type="match status" value="1"/>
</dbReference>
<feature type="transmembrane region" description="Helical" evidence="2">
    <location>
        <begin position="12"/>
        <end position="33"/>
    </location>
</feature>
<evidence type="ECO:0000259" key="3">
    <source>
        <dbReference type="Pfam" id="PF02397"/>
    </source>
</evidence>
<feature type="transmembrane region" description="Helical" evidence="2">
    <location>
        <begin position="110"/>
        <end position="128"/>
    </location>
</feature>
<dbReference type="AlphaFoldDB" id="A0A1F6EVR0"/>
<feature type="domain" description="Bacterial sugar transferase" evidence="3">
    <location>
        <begin position="215"/>
        <end position="399"/>
    </location>
</feature>
<proteinExistence type="inferred from homology"/>
<comment type="caution">
    <text evidence="4">The sequence shown here is derived from an EMBL/GenBank/DDBJ whole genome shotgun (WGS) entry which is preliminary data.</text>
</comment>
<sequence>MTTAFRPRTLVLFVGDLLAFVLALWLSLFLRVFEAPSQMLFVAHLVPFSLLFVAWVAVFFIAGLYESRLLALARRALSTTLLAAQTFNLIIAALFFFFVPLFGIAPKTLLFIYLAVSFLLVLLWRAGIFPSLGMQKPEPVAVLGTGPELVEVLDALGAAHRPPITIVPAAPGVPAVSLASLYEEMFGRVLLSSVDDRWLADNLPRYTRTLYDPLKRAIDILIALPAGVISLIVYPFVALAIKLEDGGAVFIWQGRVGEGGRIVYMPKFRSMERNDTDLASLSHGTNRVTVVGRILRATRVDELPQLWSVVRGDLSLIGPRPELPSGVALYEKEIPYYGLRHLIKPGLSGWAYLNQYNDPHHGVAMEETRTKLSYDLYYLKHRSLVLDLTIALKTIAKLLTRRGV</sequence>
<evidence type="ECO:0000256" key="1">
    <source>
        <dbReference type="ARBA" id="ARBA00006464"/>
    </source>
</evidence>
<accession>A0A1F6EVR0</accession>